<dbReference type="EnsemblMetazoa" id="XM_014386611.2">
    <property type="protein sequence ID" value="XP_014242097.1"/>
    <property type="gene ID" value="LOC106662483"/>
</dbReference>
<dbReference type="InterPro" id="IPR011990">
    <property type="entry name" value="TPR-like_helical_dom_sf"/>
</dbReference>
<dbReference type="EnsemblMetazoa" id="XM_014386610.2">
    <property type="protein sequence ID" value="XP_014242096.1"/>
    <property type="gene ID" value="LOC106662483"/>
</dbReference>
<evidence type="ECO:0000259" key="2">
    <source>
        <dbReference type="Pfam" id="PF19913"/>
    </source>
</evidence>
<dbReference type="PANTHER" id="PTHR13098">
    <property type="entry name" value="WOLFRAMIN"/>
    <property type="match status" value="1"/>
</dbReference>
<dbReference type="OrthoDB" id="5865303at2759"/>
<feature type="domain" description="Wolframin cysteine-rich" evidence="4">
    <location>
        <begin position="601"/>
        <end position="695"/>
    </location>
</feature>
<dbReference type="Pfam" id="PF19914">
    <property type="entry name" value="WEF-hand"/>
    <property type="match status" value="1"/>
</dbReference>
<feature type="transmembrane region" description="Helical" evidence="1">
    <location>
        <begin position="503"/>
        <end position="529"/>
    </location>
</feature>
<dbReference type="InterPro" id="IPR045458">
    <property type="entry name" value="Wolframin_Sel1-like_rpt"/>
</dbReference>
<keyword evidence="1" id="KW-0472">Membrane</keyword>
<feature type="transmembrane region" description="Helical" evidence="1">
    <location>
        <begin position="478"/>
        <end position="496"/>
    </location>
</feature>
<keyword evidence="1" id="KW-1133">Transmembrane helix</keyword>
<accession>A0A8I6RBF1</accession>
<dbReference type="Pfam" id="PF20053">
    <property type="entry name" value="WC-rich"/>
    <property type="match status" value="1"/>
</dbReference>
<dbReference type="Pfam" id="PF19913">
    <property type="entry name" value="WCOB"/>
    <property type="match status" value="1"/>
</dbReference>
<dbReference type="CTD" id="7466"/>
<dbReference type="InterPro" id="IPR045461">
    <property type="entry name" value="Wolframin_OB_fold"/>
</dbReference>
<dbReference type="InterPro" id="IPR045400">
    <property type="entry name" value="Wolframin_Cys-rich"/>
</dbReference>
<dbReference type="PANTHER" id="PTHR13098:SF3">
    <property type="entry name" value="WOLFRAMIN"/>
    <property type="match status" value="1"/>
</dbReference>
<dbReference type="GeneID" id="106662483"/>
<feature type="transmembrane region" description="Helical" evidence="1">
    <location>
        <begin position="252"/>
        <end position="271"/>
    </location>
</feature>
<feature type="domain" description="Wolframin EF-hand" evidence="3">
    <location>
        <begin position="116"/>
        <end position="197"/>
    </location>
</feature>
<dbReference type="RefSeq" id="XP_014242096.1">
    <property type="nucleotide sequence ID" value="XM_014386610.2"/>
</dbReference>
<proteinExistence type="predicted"/>
<evidence type="ECO:0000259" key="4">
    <source>
        <dbReference type="Pfam" id="PF20053"/>
    </source>
</evidence>
<dbReference type="GO" id="GO:0005789">
    <property type="term" value="C:endoplasmic reticulum membrane"/>
    <property type="evidence" value="ECO:0007669"/>
    <property type="project" value="TreeGrafter"/>
</dbReference>
<feature type="transmembrane region" description="Helical" evidence="1">
    <location>
        <begin position="440"/>
        <end position="458"/>
    </location>
</feature>
<dbReference type="GO" id="GO:0030968">
    <property type="term" value="P:endoplasmic reticulum unfolded protein response"/>
    <property type="evidence" value="ECO:0007669"/>
    <property type="project" value="TreeGrafter"/>
</dbReference>
<evidence type="ECO:0000313" key="6">
    <source>
        <dbReference type="Proteomes" id="UP000494040"/>
    </source>
</evidence>
<feature type="transmembrane region" description="Helical" evidence="1">
    <location>
        <begin position="368"/>
        <end position="385"/>
    </location>
</feature>
<dbReference type="KEGG" id="clec:106662483"/>
<dbReference type="GO" id="GO:0055074">
    <property type="term" value="P:calcium ion homeostasis"/>
    <property type="evidence" value="ECO:0007669"/>
    <property type="project" value="TreeGrafter"/>
</dbReference>
<feature type="domain" description="Wolframin OB-fold" evidence="2">
    <location>
        <begin position="697"/>
        <end position="806"/>
    </location>
</feature>
<evidence type="ECO:0008006" key="7">
    <source>
        <dbReference type="Google" id="ProtNLM"/>
    </source>
</evidence>
<dbReference type="Proteomes" id="UP000494040">
    <property type="component" value="Unassembled WGS sequence"/>
</dbReference>
<feature type="transmembrane region" description="Helical" evidence="1">
    <location>
        <begin position="283"/>
        <end position="301"/>
    </location>
</feature>
<name>A0A8I6RBF1_CIMLE</name>
<sequence>MSGDRKNNPEGRKKWNRFNSTTPVQVFNGCLAEDGCPDSQAILGKQLLEGKLEDSVDQEQNDRLGVYWLVKASEQGHKEATKILETCLKTGKGITKHNIGDVTNCLNMSQEEKISRHAARVLFTSLSQGTDYITSEQLSEAMERAQKDGGKDREKKSVQKAASYSSIDYKDCLPNSILPPCEKLSEDVLVSAASHHSRGKLPIVHRVLALKKSNSRSNRTFLQNSIFTPITSIHSSYQHFIHSIGKRPISSFFPNNTTCIQTLVILALYSIGFDSIFEALPSLFYFSSLAIMLITTCQILTKRWEFNEFRQWSNLLVTWGGQEVNAEGAEMSHCYNNIYPCYAFLLALVANIALSQFVSVMIIPYSELVVLSTICAFVTLYNFAWQDGKFDFLALLSFGISALARQNPYDSEAVLSQSLTFLNLFMPTFVTTILSIIRDFNFSILMYVLMFILLWRMAVRDQRKGIYKSFLPHLISLSWWQMAIIASNGATTFGLLRSSLVVVIAVLILPLAGLAILLLPIVAIVKFFIIADEALFASTTFAAACLCNFALIYFGTRPSRTGRFIGKLQVGLGVLSAVLLIFSTFANSPIDEYNSSAHLSWQQYQHICSKDTSPVQVPAQIRCASLSGLQVHWEGLVKKTVITNTYNPLGNFVSKLPNWIQNVVTCMYGQKYSSECDDVDNCHIPYELHSRCHLSNWNRYEYEIEAELVSSNSWNMRESRVVIKAGNMFTNFTQGLAQGDKIWFSGLIDFDPKSEVPRLNLYQIGCLDCSKLLNPYVAEYPQFNVYTLFHIFIHFVEFIFNPNFSF</sequence>
<dbReference type="RefSeq" id="XP_014242097.1">
    <property type="nucleotide sequence ID" value="XM_014386611.2"/>
</dbReference>
<feature type="transmembrane region" description="Helical" evidence="1">
    <location>
        <begin position="535"/>
        <end position="556"/>
    </location>
</feature>
<evidence type="ECO:0000259" key="3">
    <source>
        <dbReference type="Pfam" id="PF19914"/>
    </source>
</evidence>
<evidence type="ECO:0000313" key="5">
    <source>
        <dbReference type="EnsemblMetazoa" id="XP_014242097.1"/>
    </source>
</evidence>
<feature type="transmembrane region" description="Helical" evidence="1">
    <location>
        <begin position="568"/>
        <end position="586"/>
    </location>
</feature>
<dbReference type="InterPro" id="IPR045460">
    <property type="entry name" value="Wolframin_EF-hand"/>
</dbReference>
<dbReference type="InterPro" id="IPR026209">
    <property type="entry name" value="Wolframin_fam"/>
</dbReference>
<organism evidence="5 6">
    <name type="scientific">Cimex lectularius</name>
    <name type="common">Bed bug</name>
    <name type="synonym">Acanthia lectularia</name>
    <dbReference type="NCBI Taxonomy" id="79782"/>
    <lineage>
        <taxon>Eukaryota</taxon>
        <taxon>Metazoa</taxon>
        <taxon>Ecdysozoa</taxon>
        <taxon>Arthropoda</taxon>
        <taxon>Hexapoda</taxon>
        <taxon>Insecta</taxon>
        <taxon>Pterygota</taxon>
        <taxon>Neoptera</taxon>
        <taxon>Paraneoptera</taxon>
        <taxon>Hemiptera</taxon>
        <taxon>Heteroptera</taxon>
        <taxon>Panheteroptera</taxon>
        <taxon>Cimicomorpha</taxon>
        <taxon>Cimicidae</taxon>
        <taxon>Cimex</taxon>
    </lineage>
</organism>
<dbReference type="Pfam" id="PF20023">
    <property type="entry name" value="WSLR"/>
    <property type="match status" value="1"/>
</dbReference>
<feature type="transmembrane region" description="Helical" evidence="1">
    <location>
        <begin position="414"/>
        <end position="433"/>
    </location>
</feature>
<reference evidence="5" key="1">
    <citation type="submission" date="2022-01" db="UniProtKB">
        <authorList>
            <consortium name="EnsemblMetazoa"/>
        </authorList>
    </citation>
    <scope>IDENTIFICATION</scope>
</reference>
<keyword evidence="1" id="KW-0812">Transmembrane</keyword>
<dbReference type="PRINTS" id="PR02060">
    <property type="entry name" value="WOLFFAMILY"/>
</dbReference>
<dbReference type="AlphaFoldDB" id="A0A8I6RBF1"/>
<evidence type="ECO:0000256" key="1">
    <source>
        <dbReference type="SAM" id="Phobius"/>
    </source>
</evidence>
<protein>
    <recommendedName>
        <fullName evidence="7">Wolframin</fullName>
    </recommendedName>
</protein>
<dbReference type="OMA" id="PPAWETK"/>
<dbReference type="Gene3D" id="1.25.40.10">
    <property type="entry name" value="Tetratricopeptide repeat domain"/>
    <property type="match status" value="1"/>
</dbReference>
<keyword evidence="6" id="KW-1185">Reference proteome</keyword>
<feature type="transmembrane region" description="Helical" evidence="1">
    <location>
        <begin position="341"/>
        <end position="362"/>
    </location>
</feature>
<feature type="transmembrane region" description="Helical" evidence="1">
    <location>
        <begin position="392"/>
        <end position="408"/>
    </location>
</feature>